<dbReference type="Proteomes" id="UP000054498">
    <property type="component" value="Unassembled WGS sequence"/>
</dbReference>
<reference evidence="1 2" key="1">
    <citation type="journal article" date="2013" name="BMC Genomics">
        <title>Reconstruction of the lipid metabolism for the microalga Monoraphidium neglectum from its genome sequence reveals characteristics suitable for biofuel production.</title>
        <authorList>
            <person name="Bogen C."/>
            <person name="Al-Dilaimi A."/>
            <person name="Albersmeier A."/>
            <person name="Wichmann J."/>
            <person name="Grundmann M."/>
            <person name="Rupp O."/>
            <person name="Lauersen K.J."/>
            <person name="Blifernez-Klassen O."/>
            <person name="Kalinowski J."/>
            <person name="Goesmann A."/>
            <person name="Mussgnug J.H."/>
            <person name="Kruse O."/>
        </authorList>
    </citation>
    <scope>NUCLEOTIDE SEQUENCE [LARGE SCALE GENOMIC DNA]</scope>
    <source>
        <strain evidence="1 2">SAG 48.87</strain>
    </source>
</reference>
<organism evidence="1 2">
    <name type="scientific">Monoraphidium neglectum</name>
    <dbReference type="NCBI Taxonomy" id="145388"/>
    <lineage>
        <taxon>Eukaryota</taxon>
        <taxon>Viridiplantae</taxon>
        <taxon>Chlorophyta</taxon>
        <taxon>core chlorophytes</taxon>
        <taxon>Chlorophyceae</taxon>
        <taxon>CS clade</taxon>
        <taxon>Sphaeropleales</taxon>
        <taxon>Selenastraceae</taxon>
        <taxon>Monoraphidium</taxon>
    </lineage>
</organism>
<dbReference type="RefSeq" id="XP_013899745.1">
    <property type="nucleotide sequence ID" value="XM_014044291.1"/>
</dbReference>
<sequence length="84" mass="9395">MTTWAALAAERQVLAGRWMCLAEDKKALAVMERRLRTGDDPEPFEPGKPLLPLTNAGSLPVQDVRCAIIAHQVDVPFWSCCFQR</sequence>
<name>A0A0D2N3T1_9CHLO</name>
<evidence type="ECO:0000313" key="2">
    <source>
        <dbReference type="Proteomes" id="UP000054498"/>
    </source>
</evidence>
<dbReference type="GeneID" id="25740114"/>
<dbReference type="EMBL" id="KK101480">
    <property type="protein sequence ID" value="KIZ00726.1"/>
    <property type="molecule type" value="Genomic_DNA"/>
</dbReference>
<protein>
    <submittedName>
        <fullName evidence="1">Uncharacterized protein</fullName>
    </submittedName>
</protein>
<proteinExistence type="predicted"/>
<keyword evidence="2" id="KW-1185">Reference proteome</keyword>
<gene>
    <name evidence="1" type="ORF">MNEG_7238</name>
</gene>
<evidence type="ECO:0000313" key="1">
    <source>
        <dbReference type="EMBL" id="KIZ00726.1"/>
    </source>
</evidence>
<dbReference type="OrthoDB" id="10492007at2759"/>
<dbReference type="AlphaFoldDB" id="A0A0D2N3T1"/>
<dbReference type="KEGG" id="mng:MNEG_7238"/>
<accession>A0A0D2N3T1</accession>